<accession>A0A7C4YCE3</accession>
<dbReference type="SUPFAM" id="SSF54747">
    <property type="entry name" value="Ribosomal L11/L12e N-terminal domain"/>
    <property type="match status" value="1"/>
</dbReference>
<feature type="domain" description="Large ribosomal subunit protein uL11 N-terminal" evidence="11">
    <location>
        <begin position="17"/>
        <end position="74"/>
    </location>
</feature>
<evidence type="ECO:0000256" key="6">
    <source>
        <dbReference type="ARBA" id="ARBA00023274"/>
    </source>
</evidence>
<dbReference type="InterPro" id="IPR020784">
    <property type="entry name" value="Ribosomal_uL11_N"/>
</dbReference>
<name>A0A7C4YCE3_UNCW3</name>
<dbReference type="InterPro" id="IPR020783">
    <property type="entry name" value="Ribosomal_uL11_C"/>
</dbReference>
<evidence type="ECO:0000256" key="2">
    <source>
        <dbReference type="ARBA" id="ARBA00022481"/>
    </source>
</evidence>
<dbReference type="GO" id="GO:0003735">
    <property type="term" value="F:structural constituent of ribosome"/>
    <property type="evidence" value="ECO:0007669"/>
    <property type="project" value="InterPro"/>
</dbReference>
<evidence type="ECO:0000313" key="12">
    <source>
        <dbReference type="EMBL" id="HGW91580.1"/>
    </source>
</evidence>
<keyword evidence="5 7" id="KW-0689">Ribosomal protein</keyword>
<dbReference type="NCBIfam" id="TIGR01632">
    <property type="entry name" value="L11_bact"/>
    <property type="match status" value="1"/>
</dbReference>
<evidence type="ECO:0000259" key="11">
    <source>
        <dbReference type="Pfam" id="PF03946"/>
    </source>
</evidence>
<comment type="function">
    <text evidence="7 9">Forms part of the ribosomal stalk which helps the ribosome interact with GTP-bound translation factors.</text>
</comment>
<proteinExistence type="inferred from homology"/>
<comment type="PTM">
    <text evidence="7 9">One or more lysine residues are methylated.</text>
</comment>
<dbReference type="Gene3D" id="3.30.1550.10">
    <property type="entry name" value="Ribosomal protein L11/L12, N-terminal domain"/>
    <property type="match status" value="1"/>
</dbReference>
<keyword evidence="6 7" id="KW-0687">Ribonucleoprotein</keyword>
<evidence type="ECO:0000259" key="10">
    <source>
        <dbReference type="Pfam" id="PF00298"/>
    </source>
</evidence>
<comment type="subunit">
    <text evidence="7">Part of the ribosomal stalk of the 50S ribosomal subunit. Interacts with L10 and the large rRNA to form the base of the stalk. L10 forms an elongated spine to which L12 dimers bind in a sequential fashion forming a multimeric L10(L12)X complex.</text>
</comment>
<evidence type="ECO:0000256" key="5">
    <source>
        <dbReference type="ARBA" id="ARBA00022980"/>
    </source>
</evidence>
<organism evidence="12">
    <name type="scientific">candidate division WOR-3 bacterium</name>
    <dbReference type="NCBI Taxonomy" id="2052148"/>
    <lineage>
        <taxon>Bacteria</taxon>
        <taxon>Bacteria division WOR-3</taxon>
    </lineage>
</organism>
<evidence type="ECO:0000256" key="8">
    <source>
        <dbReference type="RuleBase" id="RU003978"/>
    </source>
</evidence>
<dbReference type="GO" id="GO:0006412">
    <property type="term" value="P:translation"/>
    <property type="evidence" value="ECO:0007669"/>
    <property type="project" value="UniProtKB-UniRule"/>
</dbReference>
<evidence type="ECO:0000256" key="7">
    <source>
        <dbReference type="HAMAP-Rule" id="MF_00736"/>
    </source>
</evidence>
<comment type="caution">
    <text evidence="12">The sequence shown here is derived from an EMBL/GenBank/DDBJ whole genome shotgun (WGS) entry which is preliminary data.</text>
</comment>
<dbReference type="SMART" id="SM00649">
    <property type="entry name" value="RL11"/>
    <property type="match status" value="1"/>
</dbReference>
<protein>
    <recommendedName>
        <fullName evidence="7">Large ribosomal subunit protein uL11</fullName>
    </recommendedName>
</protein>
<dbReference type="Gene3D" id="1.10.10.250">
    <property type="entry name" value="Ribosomal protein L11, C-terminal domain"/>
    <property type="match status" value="1"/>
</dbReference>
<comment type="similarity">
    <text evidence="1 7 8">Belongs to the universal ribosomal protein uL11 family.</text>
</comment>
<dbReference type="PANTHER" id="PTHR11661">
    <property type="entry name" value="60S RIBOSOMAL PROTEIN L12"/>
    <property type="match status" value="1"/>
</dbReference>
<reference evidence="12" key="1">
    <citation type="journal article" date="2020" name="mSystems">
        <title>Genome- and Community-Level Interaction Insights into Carbon Utilization and Element Cycling Functions of Hydrothermarchaeota in Hydrothermal Sediment.</title>
        <authorList>
            <person name="Zhou Z."/>
            <person name="Liu Y."/>
            <person name="Xu W."/>
            <person name="Pan J."/>
            <person name="Luo Z.H."/>
            <person name="Li M."/>
        </authorList>
    </citation>
    <scope>NUCLEOTIDE SEQUENCE [LARGE SCALE GENOMIC DNA]</scope>
    <source>
        <strain evidence="12">SpSt-780</strain>
    </source>
</reference>
<evidence type="ECO:0000256" key="3">
    <source>
        <dbReference type="ARBA" id="ARBA00022730"/>
    </source>
</evidence>
<feature type="domain" description="Large ribosomal subunit protein uL11 C-terminal" evidence="10">
    <location>
        <begin position="79"/>
        <end position="147"/>
    </location>
</feature>
<dbReference type="EMBL" id="DTHG01000041">
    <property type="protein sequence ID" value="HGW91580.1"/>
    <property type="molecule type" value="Genomic_DNA"/>
</dbReference>
<keyword evidence="3 7" id="KW-0699">rRNA-binding</keyword>
<dbReference type="PANTHER" id="PTHR11661:SF1">
    <property type="entry name" value="LARGE RIBOSOMAL SUBUNIT PROTEIN UL11M"/>
    <property type="match status" value="1"/>
</dbReference>
<evidence type="ECO:0000256" key="9">
    <source>
        <dbReference type="RuleBase" id="RU003979"/>
    </source>
</evidence>
<keyword evidence="4 7" id="KW-0694">RNA-binding</keyword>
<dbReference type="GO" id="GO:0022625">
    <property type="term" value="C:cytosolic large ribosomal subunit"/>
    <property type="evidence" value="ECO:0007669"/>
    <property type="project" value="TreeGrafter"/>
</dbReference>
<dbReference type="InterPro" id="IPR036796">
    <property type="entry name" value="Ribosomal_uL11_N_sf"/>
</dbReference>
<dbReference type="FunFam" id="3.30.1550.10:FF:000005">
    <property type="entry name" value="50S ribosomal protein L11"/>
    <property type="match status" value="1"/>
</dbReference>
<dbReference type="AlphaFoldDB" id="A0A7C4YCE3"/>
<dbReference type="CDD" id="cd00349">
    <property type="entry name" value="Ribosomal_L11"/>
    <property type="match status" value="1"/>
</dbReference>
<dbReference type="HAMAP" id="MF_00736">
    <property type="entry name" value="Ribosomal_uL11"/>
    <property type="match status" value="1"/>
</dbReference>
<dbReference type="Pfam" id="PF03946">
    <property type="entry name" value="Ribosomal_L11_N"/>
    <property type="match status" value="1"/>
</dbReference>
<keyword evidence="2 7" id="KW-0488">Methylation</keyword>
<gene>
    <name evidence="7 12" type="primary">rplK</name>
    <name evidence="12" type="ORF">ENV67_03455</name>
</gene>
<dbReference type="Pfam" id="PF00298">
    <property type="entry name" value="Ribosomal_L11"/>
    <property type="match status" value="1"/>
</dbReference>
<dbReference type="FunFam" id="1.10.10.250:FF:000001">
    <property type="entry name" value="50S ribosomal protein L11"/>
    <property type="match status" value="1"/>
</dbReference>
<dbReference type="InterPro" id="IPR006519">
    <property type="entry name" value="Ribosomal_uL11_bac-typ"/>
</dbReference>
<dbReference type="InterPro" id="IPR036769">
    <property type="entry name" value="Ribosomal_uL11_C_sf"/>
</dbReference>
<dbReference type="SUPFAM" id="SSF46906">
    <property type="entry name" value="Ribosomal protein L11, C-terminal domain"/>
    <property type="match status" value="1"/>
</dbReference>
<dbReference type="GO" id="GO:0070180">
    <property type="term" value="F:large ribosomal subunit rRNA binding"/>
    <property type="evidence" value="ECO:0007669"/>
    <property type="project" value="UniProtKB-UniRule"/>
</dbReference>
<evidence type="ECO:0000256" key="4">
    <source>
        <dbReference type="ARBA" id="ARBA00022884"/>
    </source>
</evidence>
<dbReference type="InterPro" id="IPR000911">
    <property type="entry name" value="Ribosomal_uL11"/>
</dbReference>
<evidence type="ECO:0000256" key="1">
    <source>
        <dbReference type="ARBA" id="ARBA00010537"/>
    </source>
</evidence>
<sequence>MANQKTVGGKKVLVAKVKLLLTAGQATPAPPVGPALGQYGVNIMEFCKQFNERTKGMGDDRLPVEVEIYKDKSFTFIIKTPPTSFLIKKAAGLIKGSSVPNRDKVGKITKEQVAEIAKKKMGDLNTDSLESAMKMVIGTAKSMGITVEE</sequence>